<proteinExistence type="predicted"/>
<accession>A0ABP9D930</accession>
<protein>
    <submittedName>
        <fullName evidence="1">Uncharacterized protein</fullName>
    </submittedName>
</protein>
<dbReference type="Proteomes" id="UP001500298">
    <property type="component" value="Unassembled WGS sequence"/>
</dbReference>
<dbReference type="EMBL" id="BAABJX010000026">
    <property type="protein sequence ID" value="GAA4832983.1"/>
    <property type="molecule type" value="Genomic_DNA"/>
</dbReference>
<comment type="caution">
    <text evidence="1">The sequence shown here is derived from an EMBL/GenBank/DDBJ whole genome shotgun (WGS) entry which is preliminary data.</text>
</comment>
<sequence>MLSTPIADGWYEAYVHTTKDGYLVNKVVTAEVRVIDNHIDLLRLSGVPYFEKVYAQEAIYKGASTFVKMIYEESKVFVDVYPVLGGEVVLNYDVQGLPIPIDLEKRNLSKGKFKAYTTDEEVSEENGLFVFIKQPEESHYTMINYLTENTGGIEYPENIERERKMTNILLTEGVYEFKVIKNNRSGNNKKLYQEAVIYIFPEKSIYWNFNKIEWE</sequence>
<evidence type="ECO:0000313" key="1">
    <source>
        <dbReference type="EMBL" id="GAA4832983.1"/>
    </source>
</evidence>
<reference evidence="2" key="1">
    <citation type="journal article" date="2019" name="Int. J. Syst. Evol. Microbiol.">
        <title>The Global Catalogue of Microorganisms (GCM) 10K type strain sequencing project: providing services to taxonomists for standard genome sequencing and annotation.</title>
        <authorList>
            <consortium name="The Broad Institute Genomics Platform"/>
            <consortium name="The Broad Institute Genome Sequencing Center for Infectious Disease"/>
            <person name="Wu L."/>
            <person name="Ma J."/>
        </authorList>
    </citation>
    <scope>NUCLEOTIDE SEQUENCE [LARGE SCALE GENOMIC DNA]</scope>
    <source>
        <strain evidence="2">JCM 18326</strain>
    </source>
</reference>
<dbReference type="RefSeq" id="WP_345371070.1">
    <property type="nucleotide sequence ID" value="NZ_BAABJX010000026.1"/>
</dbReference>
<organism evidence="1 2">
    <name type="scientific">Algivirga pacifica</name>
    <dbReference type="NCBI Taxonomy" id="1162670"/>
    <lineage>
        <taxon>Bacteria</taxon>
        <taxon>Pseudomonadati</taxon>
        <taxon>Bacteroidota</taxon>
        <taxon>Cytophagia</taxon>
        <taxon>Cytophagales</taxon>
        <taxon>Flammeovirgaceae</taxon>
        <taxon>Algivirga</taxon>
    </lineage>
</organism>
<gene>
    <name evidence="1" type="ORF">GCM10023331_17820</name>
</gene>
<name>A0ABP9D930_9BACT</name>
<evidence type="ECO:0000313" key="2">
    <source>
        <dbReference type="Proteomes" id="UP001500298"/>
    </source>
</evidence>
<keyword evidence="2" id="KW-1185">Reference proteome</keyword>